<reference evidence="8" key="1">
    <citation type="submission" date="2020-08" db="EMBL/GenBank/DDBJ databases">
        <title>Genome public.</title>
        <authorList>
            <person name="Liu C."/>
            <person name="Sun Q."/>
        </authorList>
    </citation>
    <scope>NUCLEOTIDE SEQUENCE</scope>
    <source>
        <strain evidence="8">NSJ-33</strain>
    </source>
</reference>
<evidence type="ECO:0000256" key="5">
    <source>
        <dbReference type="ARBA" id="ARBA00022679"/>
    </source>
</evidence>
<dbReference type="InterPro" id="IPR050859">
    <property type="entry name" value="Class-I_PLP-dep_aminotransf"/>
</dbReference>
<protein>
    <submittedName>
        <fullName evidence="8">PLP-dependent aminotransferase family protein</fullName>
    </submittedName>
</protein>
<dbReference type="Pfam" id="PF00155">
    <property type="entry name" value="Aminotran_1_2"/>
    <property type="match status" value="1"/>
</dbReference>
<dbReference type="PANTHER" id="PTHR42790">
    <property type="entry name" value="AMINOTRANSFERASE"/>
    <property type="match status" value="1"/>
</dbReference>
<dbReference type="InterPro" id="IPR015424">
    <property type="entry name" value="PyrdxlP-dep_Trfase"/>
</dbReference>
<comment type="cofactor">
    <cofactor evidence="1">
        <name>pyridoxal 5'-phosphate</name>
        <dbReference type="ChEBI" id="CHEBI:597326"/>
    </cofactor>
</comment>
<dbReference type="GO" id="GO:1901605">
    <property type="term" value="P:alpha-amino acid metabolic process"/>
    <property type="evidence" value="ECO:0007669"/>
    <property type="project" value="TreeGrafter"/>
</dbReference>
<comment type="similarity">
    <text evidence="2">Belongs to the class-I pyridoxal-phosphate-dependent aminotransferase family.</text>
</comment>
<dbReference type="RefSeq" id="WP_249294454.1">
    <property type="nucleotide sequence ID" value="NZ_JACRSV010000001.1"/>
</dbReference>
<dbReference type="GO" id="GO:0030170">
    <property type="term" value="F:pyridoxal phosphate binding"/>
    <property type="evidence" value="ECO:0007669"/>
    <property type="project" value="InterPro"/>
</dbReference>
<keyword evidence="5" id="KW-0808">Transferase</keyword>
<proteinExistence type="inferred from homology"/>
<evidence type="ECO:0000256" key="3">
    <source>
        <dbReference type="ARBA" id="ARBA00011738"/>
    </source>
</evidence>
<dbReference type="GO" id="GO:0008483">
    <property type="term" value="F:transaminase activity"/>
    <property type="evidence" value="ECO:0007669"/>
    <property type="project" value="UniProtKB-KW"/>
</dbReference>
<comment type="subunit">
    <text evidence="3">Homodimer.</text>
</comment>
<evidence type="ECO:0000256" key="6">
    <source>
        <dbReference type="ARBA" id="ARBA00022898"/>
    </source>
</evidence>
<evidence type="ECO:0000256" key="4">
    <source>
        <dbReference type="ARBA" id="ARBA00022576"/>
    </source>
</evidence>
<dbReference type="Gene3D" id="3.90.1150.10">
    <property type="entry name" value="Aspartate Aminotransferase, domain 1"/>
    <property type="match status" value="1"/>
</dbReference>
<evidence type="ECO:0000259" key="7">
    <source>
        <dbReference type="Pfam" id="PF00155"/>
    </source>
</evidence>
<dbReference type="SUPFAM" id="SSF53383">
    <property type="entry name" value="PLP-dependent transferases"/>
    <property type="match status" value="1"/>
</dbReference>
<sequence>MNYKFADRMGNLKASAIREILKHTQDPSVIPFAAGNPAPEAFPTAEIARISNEILQKNPIAALQYSITEGYTPLRNTLKEQYQAKNIMKDGDDLIIVTGTQQGLDLTTRVLVNEGDTVICEMPSFVGALNAFKAGGANLVGVEMEDDGISIEKLEKALQENKNTKFLYLIPNFQNPSGITMSLEKRKAVYEMALKYGVMIFEDNPYGDLRFTGEHVPNIKTLDTEGIVIYAGSFSKTLSPGMRVAFIIANAAVTQKIVVVKQTNDVHTNIWSQMVCEQFMRENDWDAHIANLCEIYRKKAKLMLDGMDAHFNPIVTHTVPEGGLFIWGTLPEGVDMMKFCTEAVQEHKVAVVPGTAFMPNESDVTRSFRLNFSTPTDEQIVRGIELLGKMTYNLK</sequence>
<evidence type="ECO:0000256" key="1">
    <source>
        <dbReference type="ARBA" id="ARBA00001933"/>
    </source>
</evidence>
<evidence type="ECO:0000256" key="2">
    <source>
        <dbReference type="ARBA" id="ARBA00007441"/>
    </source>
</evidence>
<dbReference type="CDD" id="cd00609">
    <property type="entry name" value="AAT_like"/>
    <property type="match status" value="1"/>
</dbReference>
<dbReference type="InterPro" id="IPR015421">
    <property type="entry name" value="PyrdxlP-dep_Trfase_major"/>
</dbReference>
<name>A0A926E4T5_9FIRM</name>
<keyword evidence="4 8" id="KW-0032">Aminotransferase</keyword>
<gene>
    <name evidence="8" type="ORF">H8710_05685</name>
</gene>
<dbReference type="Gene3D" id="3.40.640.10">
    <property type="entry name" value="Type I PLP-dependent aspartate aminotransferase-like (Major domain)"/>
    <property type="match status" value="1"/>
</dbReference>
<dbReference type="AlphaFoldDB" id="A0A926E4T5"/>
<dbReference type="InterPro" id="IPR015422">
    <property type="entry name" value="PyrdxlP-dep_Trfase_small"/>
</dbReference>
<comment type="caution">
    <text evidence="8">The sequence shown here is derived from an EMBL/GenBank/DDBJ whole genome shotgun (WGS) entry which is preliminary data.</text>
</comment>
<evidence type="ECO:0000313" key="9">
    <source>
        <dbReference type="Proteomes" id="UP000610760"/>
    </source>
</evidence>
<accession>A0A926E4T5</accession>
<dbReference type="InterPro" id="IPR004839">
    <property type="entry name" value="Aminotransferase_I/II_large"/>
</dbReference>
<dbReference type="PANTHER" id="PTHR42790:SF19">
    <property type="entry name" value="KYNURENINE_ALPHA-AMINOADIPATE AMINOTRANSFERASE, MITOCHONDRIAL"/>
    <property type="match status" value="1"/>
</dbReference>
<dbReference type="FunFam" id="3.40.640.10:FF:000053">
    <property type="entry name" value="Aminotransferase, class I"/>
    <property type="match status" value="1"/>
</dbReference>
<evidence type="ECO:0000313" key="8">
    <source>
        <dbReference type="EMBL" id="MBC8559563.1"/>
    </source>
</evidence>
<keyword evidence="6" id="KW-0663">Pyridoxal phosphate</keyword>
<dbReference type="Proteomes" id="UP000610760">
    <property type="component" value="Unassembled WGS sequence"/>
</dbReference>
<keyword evidence="9" id="KW-1185">Reference proteome</keyword>
<feature type="domain" description="Aminotransferase class I/classII large" evidence="7">
    <location>
        <begin position="30"/>
        <end position="385"/>
    </location>
</feature>
<dbReference type="EMBL" id="JACRSV010000001">
    <property type="protein sequence ID" value="MBC8559563.1"/>
    <property type="molecule type" value="Genomic_DNA"/>
</dbReference>
<organism evidence="8 9">
    <name type="scientific">Fumia xinanensis</name>
    <dbReference type="NCBI Taxonomy" id="2763659"/>
    <lineage>
        <taxon>Bacteria</taxon>
        <taxon>Bacillati</taxon>
        <taxon>Bacillota</taxon>
        <taxon>Clostridia</taxon>
        <taxon>Eubacteriales</taxon>
        <taxon>Oscillospiraceae</taxon>
        <taxon>Fumia</taxon>
    </lineage>
</organism>